<name>A0A7J3XZY5_9CREN</name>
<comment type="caution">
    <text evidence="2">The sequence shown here is derived from an EMBL/GenBank/DDBJ whole genome shotgun (WGS) entry which is preliminary data.</text>
</comment>
<dbReference type="PANTHER" id="PTHR38814">
    <property type="entry name" value="ENDONUCLEASE NUCS"/>
    <property type="match status" value="1"/>
</dbReference>
<gene>
    <name evidence="2" type="ORF">ENM60_04985</name>
</gene>
<evidence type="ECO:0000313" key="2">
    <source>
        <dbReference type="EMBL" id="HHP68123.1"/>
    </source>
</evidence>
<dbReference type="GO" id="GO:0004519">
    <property type="term" value="F:endonuclease activity"/>
    <property type="evidence" value="ECO:0007669"/>
    <property type="project" value="InterPro"/>
</dbReference>
<dbReference type="Gene3D" id="2.70.180.20">
    <property type="match status" value="1"/>
</dbReference>
<reference evidence="2" key="1">
    <citation type="journal article" date="2020" name="mSystems">
        <title>Genome- and Community-Level Interaction Insights into Carbon Utilization and Element Cycling Functions of Hydrothermarchaeota in Hydrothermal Sediment.</title>
        <authorList>
            <person name="Zhou Z."/>
            <person name="Liu Y."/>
            <person name="Xu W."/>
            <person name="Pan J."/>
            <person name="Luo Z.H."/>
            <person name="Li M."/>
        </authorList>
    </citation>
    <scope>NUCLEOTIDE SEQUENCE [LARGE SCALE GENOMIC DNA]</scope>
    <source>
        <strain evidence="2">SpSt-110</strain>
    </source>
</reference>
<dbReference type="InterPro" id="IPR002793">
    <property type="entry name" value="Endonuclease_NucS"/>
</dbReference>
<dbReference type="Pfam" id="PF21003">
    <property type="entry name" value="NucS_N"/>
    <property type="match status" value="1"/>
</dbReference>
<feature type="domain" description="Endonuclease NucS N-terminal PH-like" evidence="1">
    <location>
        <begin position="29"/>
        <end position="114"/>
    </location>
</feature>
<dbReference type="PANTHER" id="PTHR38814:SF1">
    <property type="entry name" value="ENDONUCLEASE NUCS"/>
    <property type="match status" value="1"/>
</dbReference>
<proteinExistence type="predicted"/>
<dbReference type="InterPro" id="IPR048302">
    <property type="entry name" value="NucS_N"/>
</dbReference>
<protein>
    <submittedName>
        <fullName evidence="2">DUF91 domain-containing protein</fullName>
    </submittedName>
</protein>
<dbReference type="EMBL" id="DRYK01000061">
    <property type="protein sequence ID" value="HHP68123.1"/>
    <property type="molecule type" value="Genomic_DNA"/>
</dbReference>
<sequence>MRGLIKTLHEPNLEDVLKEIQNWTRLKDTLIIVGECEVEYEGRGYTRLASGERIVLVKSDGSVIVHRPYGFQPVNYQPDTDSIESWIEPDGRLSIIAVRDKPREALKITFSRINVFIRQKLIDRSRKLRNVL</sequence>
<dbReference type="AlphaFoldDB" id="A0A7J3XZY5"/>
<accession>A0A7J3XZY5</accession>
<dbReference type="InterPro" id="IPR049173">
    <property type="entry name" value="NucS_N_sf"/>
</dbReference>
<organism evidence="2">
    <name type="scientific">Thermogladius calderae</name>
    <dbReference type="NCBI Taxonomy" id="1200300"/>
    <lineage>
        <taxon>Archaea</taxon>
        <taxon>Thermoproteota</taxon>
        <taxon>Thermoprotei</taxon>
        <taxon>Desulfurococcales</taxon>
        <taxon>Desulfurococcaceae</taxon>
        <taxon>Thermogladius</taxon>
    </lineage>
</organism>
<evidence type="ECO:0000259" key="1">
    <source>
        <dbReference type="Pfam" id="PF21003"/>
    </source>
</evidence>